<sequence length="151" mass="15151">MTPQLDVVPSLDDQDFEVRESLRRGAVASMSVLLATVVALLTNMFTDGWSRPTGAGLAVAVGLFASWEGWRAWRGSSTGEIRAESTGSATAIGSGSRANSGVIGATRDTVARRSGDARAAAGGAANTGVEVTGGDDIDGGDGGGGPIGRRG</sequence>
<protein>
    <submittedName>
        <fullName evidence="2">Uncharacterized protein</fullName>
    </submittedName>
</protein>
<keyword evidence="3" id="KW-1185">Reference proteome</keyword>
<accession>A0ABV5MGD7</accession>
<gene>
    <name evidence="2" type="ORF">ACFFTR_32815</name>
</gene>
<feature type="compositionally biased region" description="Gly residues" evidence="1">
    <location>
        <begin position="140"/>
        <end position="151"/>
    </location>
</feature>
<evidence type="ECO:0000313" key="2">
    <source>
        <dbReference type="EMBL" id="MFB9447901.1"/>
    </source>
</evidence>
<dbReference type="EMBL" id="JBHMCA010000054">
    <property type="protein sequence ID" value="MFB9447901.1"/>
    <property type="molecule type" value="Genomic_DNA"/>
</dbReference>
<organism evidence="2 3">
    <name type="scientific">Dactylosporangium vinaceum</name>
    <dbReference type="NCBI Taxonomy" id="53362"/>
    <lineage>
        <taxon>Bacteria</taxon>
        <taxon>Bacillati</taxon>
        <taxon>Actinomycetota</taxon>
        <taxon>Actinomycetes</taxon>
        <taxon>Micromonosporales</taxon>
        <taxon>Micromonosporaceae</taxon>
        <taxon>Dactylosporangium</taxon>
    </lineage>
</organism>
<reference evidence="2 3" key="1">
    <citation type="submission" date="2024-09" db="EMBL/GenBank/DDBJ databases">
        <authorList>
            <person name="Sun Q."/>
            <person name="Mori K."/>
        </authorList>
    </citation>
    <scope>NUCLEOTIDE SEQUENCE [LARGE SCALE GENOMIC DNA]</scope>
    <source>
        <strain evidence="2 3">JCM 3307</strain>
    </source>
</reference>
<dbReference type="Proteomes" id="UP001589608">
    <property type="component" value="Unassembled WGS sequence"/>
</dbReference>
<feature type="region of interest" description="Disordered" evidence="1">
    <location>
        <begin position="79"/>
        <end position="151"/>
    </location>
</feature>
<comment type="caution">
    <text evidence="2">The sequence shown here is derived from an EMBL/GenBank/DDBJ whole genome shotgun (WGS) entry which is preliminary data.</text>
</comment>
<evidence type="ECO:0000256" key="1">
    <source>
        <dbReference type="SAM" id="MobiDB-lite"/>
    </source>
</evidence>
<evidence type="ECO:0000313" key="3">
    <source>
        <dbReference type="Proteomes" id="UP001589608"/>
    </source>
</evidence>
<feature type="compositionally biased region" description="Low complexity" evidence="1">
    <location>
        <begin position="84"/>
        <end position="98"/>
    </location>
</feature>
<dbReference type="RefSeq" id="WP_223102830.1">
    <property type="nucleotide sequence ID" value="NZ_CP061913.1"/>
</dbReference>
<name>A0ABV5MGD7_9ACTN</name>
<proteinExistence type="predicted"/>